<organism evidence="1 2">
    <name type="scientific">Cichorium intybus</name>
    <name type="common">Chicory</name>
    <dbReference type="NCBI Taxonomy" id="13427"/>
    <lineage>
        <taxon>Eukaryota</taxon>
        <taxon>Viridiplantae</taxon>
        <taxon>Streptophyta</taxon>
        <taxon>Embryophyta</taxon>
        <taxon>Tracheophyta</taxon>
        <taxon>Spermatophyta</taxon>
        <taxon>Magnoliopsida</taxon>
        <taxon>eudicotyledons</taxon>
        <taxon>Gunneridae</taxon>
        <taxon>Pentapetalae</taxon>
        <taxon>asterids</taxon>
        <taxon>campanulids</taxon>
        <taxon>Asterales</taxon>
        <taxon>Asteraceae</taxon>
        <taxon>Cichorioideae</taxon>
        <taxon>Cichorieae</taxon>
        <taxon>Cichoriinae</taxon>
        <taxon>Cichorium</taxon>
    </lineage>
</organism>
<sequence>MSFMGPKGNTTTIGHKKQDKKQASPLGIFGILQHQILPIYIPAANSSRFVPSEFAALLRVTVDGVLVCSSLVYQREMPKNLILALLVLVVDFGGCFTEGLNNTSGSTRPDVVNIASILTFDSIIGKVAKIALQAAIEDVNSDPTILSGTKLKLNLHDANYSGFLSIMEALQVMETDAVALIGPQSSVIAHVISQVATELQVPVLSFTATDPTLNSLQYPFFVRTSHSDLYQMAAIADIIRYYEWNKVTAIYIDDDHGRNGIASLGDQLASRGCQISNKAPIKPLATKTDISDVLVKVALMESRILVVHTYSDRGLDILDVAKHLGMLDSGYVWIATNWLSTIIDIDSPLSLRTVDLMQGFITLKAYTKNSNTTRKFASEWRNLTTLGLSTYCLYAYDTVWLLARALDTFLDKGGNISFSKDPKLQGLRGEILNYNSLSIFNGGDLLLQDILEVKTEGLTGVIEFTSDKDLVFPAFEVINVIGTGVRRIGYWSNNSGLSTTRPETVNTTTPSQSSSSELLQTVIWPGHTVQKPRGWVFPGNGKQLKIGVPHRVSFQEFVGESRDNLAFKGYCIDVFTSAAKLLPYALPYKFESYGDGVRNPSNTKLVSLINAGVYDAVVGDIVITTNRTRLADFTQPFIETGLVVVVPIRTSSSSTWAFLKPFSPSMWCVSGIFFLVVGAVVWILEHRVNDEFRGPPRKQIVTVLWFSFSTLFSSHRENTLSALGRMVVILWLFVVLIINSSYTASLTSILTVQKLSSTITGIESLIQSTDPIGYQENTFVEDYLIGELGIHPSRLVPFSLPEEYEKALKDGPHNGGVAAVVDQRSYIELFLSTRCDFSIVGQEFTKTGWGFAFPRDSPLAADMSTAILELSENGELQRIHDKWLMRSACSSQATQFEVERLELSSFKGLFGICGLVCLLALIIYFARIIHKFTKHYPTDIESSGRSLQSGRLQTFISFVGEKEETITAHSKRKHFEGSSSKTNANDESIYSNKISRRDLSPNT</sequence>
<accession>A0ACB9BLL0</accession>
<name>A0ACB9BLL0_CICIN</name>
<proteinExistence type="predicted"/>
<evidence type="ECO:0000313" key="2">
    <source>
        <dbReference type="Proteomes" id="UP001055811"/>
    </source>
</evidence>
<dbReference type="EMBL" id="CM042014">
    <property type="protein sequence ID" value="KAI3722916.1"/>
    <property type="molecule type" value="Genomic_DNA"/>
</dbReference>
<reference evidence="2" key="1">
    <citation type="journal article" date="2022" name="Mol. Ecol. Resour.">
        <title>The genomes of chicory, endive, great burdock and yacon provide insights into Asteraceae palaeo-polyploidization history and plant inulin production.</title>
        <authorList>
            <person name="Fan W."/>
            <person name="Wang S."/>
            <person name="Wang H."/>
            <person name="Wang A."/>
            <person name="Jiang F."/>
            <person name="Liu H."/>
            <person name="Zhao H."/>
            <person name="Xu D."/>
            <person name="Zhang Y."/>
        </authorList>
    </citation>
    <scope>NUCLEOTIDE SEQUENCE [LARGE SCALE GENOMIC DNA]</scope>
    <source>
        <strain evidence="2">cv. Punajuju</strain>
    </source>
</reference>
<gene>
    <name evidence="1" type="ORF">L2E82_34116</name>
</gene>
<evidence type="ECO:0000313" key="1">
    <source>
        <dbReference type="EMBL" id="KAI3722916.1"/>
    </source>
</evidence>
<comment type="caution">
    <text evidence="1">The sequence shown here is derived from an EMBL/GenBank/DDBJ whole genome shotgun (WGS) entry which is preliminary data.</text>
</comment>
<keyword evidence="2" id="KW-1185">Reference proteome</keyword>
<protein>
    <submittedName>
        <fullName evidence="1">Uncharacterized protein</fullName>
    </submittedName>
</protein>
<dbReference type="Proteomes" id="UP001055811">
    <property type="component" value="Linkage Group LG06"/>
</dbReference>
<reference evidence="1 2" key="2">
    <citation type="journal article" date="2022" name="Mol. Ecol. Resour.">
        <title>The genomes of chicory, endive, great burdock and yacon provide insights into Asteraceae paleo-polyploidization history and plant inulin production.</title>
        <authorList>
            <person name="Fan W."/>
            <person name="Wang S."/>
            <person name="Wang H."/>
            <person name="Wang A."/>
            <person name="Jiang F."/>
            <person name="Liu H."/>
            <person name="Zhao H."/>
            <person name="Xu D."/>
            <person name="Zhang Y."/>
        </authorList>
    </citation>
    <scope>NUCLEOTIDE SEQUENCE [LARGE SCALE GENOMIC DNA]</scope>
    <source>
        <strain evidence="2">cv. Punajuju</strain>
        <tissue evidence="1">Leaves</tissue>
    </source>
</reference>